<feature type="domain" description="HTH merR-type" evidence="2">
    <location>
        <begin position="1"/>
        <end position="67"/>
    </location>
</feature>
<dbReference type="InterPro" id="IPR047057">
    <property type="entry name" value="MerR_fam"/>
</dbReference>
<dbReference type="SUPFAM" id="SSF46955">
    <property type="entry name" value="Putative DNA-binding domain"/>
    <property type="match status" value="1"/>
</dbReference>
<sequence length="145" mass="15906">MAKIVGVTYRQLDHWTSTGLVQPSVRDAEGSGSQRLYGFDDIVQLKVIKRLRDAGVSLQRIRKALDEVESQGLTLRDITLASDSAGKVFAINDQQQAIDLLMSGQGVFVIAIDPVASEVEAEVATITPERAEPPVQDQHRRRPAI</sequence>
<dbReference type="EMBL" id="CP031165">
    <property type="protein sequence ID" value="AXV06772.1"/>
    <property type="molecule type" value="Genomic_DNA"/>
</dbReference>
<evidence type="ECO:0000313" key="3">
    <source>
        <dbReference type="EMBL" id="AXV06772.1"/>
    </source>
</evidence>
<dbReference type="AlphaFoldDB" id="A0A346XX25"/>
<dbReference type="Pfam" id="PF13411">
    <property type="entry name" value="MerR_1"/>
    <property type="match status" value="1"/>
</dbReference>
<dbReference type="InterPro" id="IPR000551">
    <property type="entry name" value="MerR-type_HTH_dom"/>
</dbReference>
<evidence type="ECO:0000313" key="4">
    <source>
        <dbReference type="Proteomes" id="UP000264006"/>
    </source>
</evidence>
<dbReference type="PROSITE" id="PS50937">
    <property type="entry name" value="HTH_MERR_2"/>
    <property type="match status" value="1"/>
</dbReference>
<dbReference type="InterPro" id="IPR009061">
    <property type="entry name" value="DNA-bd_dom_put_sf"/>
</dbReference>
<name>A0A346XX25_9ACTN</name>
<dbReference type="Gene3D" id="1.10.1660.10">
    <property type="match status" value="1"/>
</dbReference>
<evidence type="ECO:0000259" key="2">
    <source>
        <dbReference type="PROSITE" id="PS50937"/>
    </source>
</evidence>
<dbReference type="PANTHER" id="PTHR30204">
    <property type="entry name" value="REDOX-CYCLING DRUG-SENSING TRANSCRIPTIONAL ACTIVATOR SOXR"/>
    <property type="match status" value="1"/>
</dbReference>
<reference evidence="3 4" key="1">
    <citation type="submission" date="2018-09" db="EMBL/GenBank/DDBJ databases">
        <title>Complete genome sequence of Euzebya sp. DY32-46 isolated from seawater of Pacific Ocean.</title>
        <authorList>
            <person name="Xu L."/>
            <person name="Wu Y.-H."/>
            <person name="Xu X.-W."/>
        </authorList>
    </citation>
    <scope>NUCLEOTIDE SEQUENCE [LARGE SCALE GENOMIC DNA]</scope>
    <source>
        <strain evidence="3 4">DY32-46</strain>
    </source>
</reference>
<protein>
    <recommendedName>
        <fullName evidence="2">HTH merR-type domain-containing protein</fullName>
    </recommendedName>
</protein>
<proteinExistence type="predicted"/>
<accession>A0A346XX25</accession>
<evidence type="ECO:0000256" key="1">
    <source>
        <dbReference type="ARBA" id="ARBA00023125"/>
    </source>
</evidence>
<dbReference type="GO" id="GO:0003700">
    <property type="term" value="F:DNA-binding transcription factor activity"/>
    <property type="evidence" value="ECO:0007669"/>
    <property type="project" value="InterPro"/>
</dbReference>
<keyword evidence="1" id="KW-0238">DNA-binding</keyword>
<keyword evidence="4" id="KW-1185">Reference proteome</keyword>
<dbReference type="SMART" id="SM00422">
    <property type="entry name" value="HTH_MERR"/>
    <property type="match status" value="1"/>
</dbReference>
<dbReference type="Proteomes" id="UP000264006">
    <property type="component" value="Chromosome"/>
</dbReference>
<dbReference type="KEGG" id="euz:DVS28_a2088"/>
<dbReference type="PANTHER" id="PTHR30204:SF3">
    <property type="entry name" value="HTH MERR-TYPE DOMAIN-CONTAINING PROTEIN"/>
    <property type="match status" value="1"/>
</dbReference>
<organism evidence="3 4">
    <name type="scientific">Euzebya pacifica</name>
    <dbReference type="NCBI Taxonomy" id="1608957"/>
    <lineage>
        <taxon>Bacteria</taxon>
        <taxon>Bacillati</taxon>
        <taxon>Actinomycetota</taxon>
        <taxon>Nitriliruptoria</taxon>
        <taxon>Euzebyales</taxon>
    </lineage>
</organism>
<dbReference type="GO" id="GO:0003677">
    <property type="term" value="F:DNA binding"/>
    <property type="evidence" value="ECO:0007669"/>
    <property type="project" value="UniProtKB-KW"/>
</dbReference>
<gene>
    <name evidence="3" type="ORF">DVS28_a2088</name>
</gene>